<gene>
    <name evidence="2" type="ORF">JL09_g4301</name>
</gene>
<evidence type="ECO:0000256" key="1">
    <source>
        <dbReference type="SAM" id="Coils"/>
    </source>
</evidence>
<dbReference type="EMBL" id="JQFK01000064">
    <property type="protein sequence ID" value="KGK36546.1"/>
    <property type="molecule type" value="Genomic_DNA"/>
</dbReference>
<evidence type="ECO:0000313" key="2">
    <source>
        <dbReference type="EMBL" id="KGK36546.1"/>
    </source>
</evidence>
<sequence length="150" mass="17163">MSNDNDENYIHPMELAVQSILEGPLELLNLNLKSLYESQLILHIILHKMEKTLQETANNLRPGSFPLDEQIISDCSENIGTQSEDLESSSTAEDGVRIDHSDVKPEFDCKDYLQRLVILKKKIKNVEKTLDRVETRIVKIETEIGNNWGE</sequence>
<comment type="caution">
    <text evidence="2">The sequence shown here is derived from an EMBL/GenBank/DDBJ whole genome shotgun (WGS) entry which is preliminary data.</text>
</comment>
<dbReference type="HOGENOM" id="CLU_1740785_0_0_1"/>
<keyword evidence="1" id="KW-0175">Coiled coil</keyword>
<proteinExistence type="predicted"/>
<evidence type="ECO:0000313" key="3">
    <source>
        <dbReference type="Proteomes" id="UP000029867"/>
    </source>
</evidence>
<dbReference type="VEuPathDB" id="FungiDB:C5L36_0B02960"/>
<name>A0A099NXC5_PICKU</name>
<accession>A0A099NXC5</accession>
<protein>
    <submittedName>
        <fullName evidence="2">Uncharacterized protein</fullName>
    </submittedName>
</protein>
<dbReference type="AlphaFoldDB" id="A0A099NXC5"/>
<organism evidence="2 3">
    <name type="scientific">Pichia kudriavzevii</name>
    <name type="common">Yeast</name>
    <name type="synonym">Issatchenkia orientalis</name>
    <dbReference type="NCBI Taxonomy" id="4909"/>
    <lineage>
        <taxon>Eukaryota</taxon>
        <taxon>Fungi</taxon>
        <taxon>Dikarya</taxon>
        <taxon>Ascomycota</taxon>
        <taxon>Saccharomycotina</taxon>
        <taxon>Pichiomycetes</taxon>
        <taxon>Pichiales</taxon>
        <taxon>Pichiaceae</taxon>
        <taxon>Pichia</taxon>
    </lineage>
</organism>
<dbReference type="Proteomes" id="UP000029867">
    <property type="component" value="Unassembled WGS sequence"/>
</dbReference>
<reference evidence="3" key="1">
    <citation type="journal article" date="2014" name="Microb. Cell Fact.">
        <title>Exploiting Issatchenkia orientalis SD108 for succinic acid production.</title>
        <authorList>
            <person name="Xiao H."/>
            <person name="Shao Z."/>
            <person name="Jiang Y."/>
            <person name="Dole S."/>
            <person name="Zhao H."/>
        </authorList>
    </citation>
    <scope>NUCLEOTIDE SEQUENCE [LARGE SCALE GENOMIC DNA]</scope>
    <source>
        <strain evidence="3">SD108</strain>
    </source>
</reference>
<feature type="coiled-coil region" evidence="1">
    <location>
        <begin position="109"/>
        <end position="143"/>
    </location>
</feature>